<keyword evidence="1" id="KW-0472">Membrane</keyword>
<protein>
    <submittedName>
        <fullName evidence="2">Uncharacterized protein</fullName>
    </submittedName>
</protein>
<accession>D5Q3S7</accession>
<reference evidence="2 3" key="1">
    <citation type="submission" date="2010-05" db="EMBL/GenBank/DDBJ databases">
        <authorList>
            <person name="Qin X."/>
            <person name="Bachman B."/>
            <person name="Battles P."/>
            <person name="Bell A."/>
            <person name="Bess C."/>
            <person name="Bickham C."/>
            <person name="Chaboub L."/>
            <person name="Chen D."/>
            <person name="Coyle M."/>
            <person name="Deiros D.R."/>
            <person name="Dinh H."/>
            <person name="Forbes L."/>
            <person name="Fowler G."/>
            <person name="Francisco L."/>
            <person name="Fu Q."/>
            <person name="Gubbala S."/>
            <person name="Hale W."/>
            <person name="Han Y."/>
            <person name="Hemphill L."/>
            <person name="Highlander S.K."/>
            <person name="Hirani K."/>
            <person name="Hogues M."/>
            <person name="Jackson L."/>
            <person name="Jakkamsetti A."/>
            <person name="Javaid M."/>
            <person name="Jiang H."/>
            <person name="Korchina V."/>
            <person name="Kovar C."/>
            <person name="Lara F."/>
            <person name="Lee S."/>
            <person name="Mata R."/>
            <person name="Mathew T."/>
            <person name="Moen C."/>
            <person name="Morales K."/>
            <person name="Munidasa M."/>
            <person name="Nazareth L."/>
            <person name="Ngo R."/>
            <person name="Nguyen L."/>
            <person name="Okwuonu G."/>
            <person name="Ongeri F."/>
            <person name="Patil S."/>
            <person name="Petrosino J."/>
            <person name="Pham C."/>
            <person name="Pham P."/>
            <person name="Pu L.-L."/>
            <person name="Puazo M."/>
            <person name="Raj R."/>
            <person name="Reid J."/>
            <person name="Rouhana J."/>
            <person name="Saada N."/>
            <person name="Shang Y."/>
            <person name="Simmons D."/>
            <person name="Thornton R."/>
            <person name="Warren J."/>
            <person name="Weissenberger G."/>
            <person name="Zhang J."/>
            <person name="Zhang L."/>
            <person name="Zhou C."/>
            <person name="Zhu D."/>
            <person name="Muzny D."/>
            <person name="Worley K."/>
            <person name="Gibbs R."/>
        </authorList>
    </citation>
    <scope>NUCLEOTIDE SEQUENCE [LARGE SCALE GENOMIC DNA]</scope>
    <source>
        <strain evidence="2 3">NAP08</strain>
    </source>
</reference>
<keyword evidence="1" id="KW-0812">Transmembrane</keyword>
<name>D5Q3S7_CLODI</name>
<gene>
    <name evidence="2" type="ORF">HMPREF0220_1559</name>
</gene>
<keyword evidence="1" id="KW-1133">Transmembrane helix</keyword>
<proteinExistence type="predicted"/>
<dbReference type="AlphaFoldDB" id="D5Q3S7"/>
<feature type="transmembrane region" description="Helical" evidence="1">
    <location>
        <begin position="9"/>
        <end position="32"/>
    </location>
</feature>
<comment type="caution">
    <text evidence="2">The sequence shown here is derived from an EMBL/GenBank/DDBJ whole genome shotgun (WGS) entry which is preliminary data.</text>
</comment>
<dbReference type="Proteomes" id="UP000003227">
    <property type="component" value="Unassembled WGS sequence"/>
</dbReference>
<organism evidence="2 3">
    <name type="scientific">Clostridioides difficile NAP08</name>
    <dbReference type="NCBI Taxonomy" id="525259"/>
    <lineage>
        <taxon>Bacteria</taxon>
        <taxon>Bacillati</taxon>
        <taxon>Bacillota</taxon>
        <taxon>Clostridia</taxon>
        <taxon>Peptostreptococcales</taxon>
        <taxon>Peptostreptococcaceae</taxon>
        <taxon>Clostridioides</taxon>
    </lineage>
</organism>
<evidence type="ECO:0000256" key="1">
    <source>
        <dbReference type="SAM" id="Phobius"/>
    </source>
</evidence>
<sequence length="47" mass="5269">MSCKILNDIILIGIILTLLYIILIPLVLMMYFKSGISITNTNMPTVI</sequence>
<dbReference type="HOGENOM" id="CLU_3171358_0_0_9"/>
<dbReference type="EMBL" id="ADNX01000038">
    <property type="protein sequence ID" value="EFH07476.1"/>
    <property type="molecule type" value="Genomic_DNA"/>
</dbReference>
<evidence type="ECO:0000313" key="2">
    <source>
        <dbReference type="EMBL" id="EFH07476.1"/>
    </source>
</evidence>
<evidence type="ECO:0000313" key="3">
    <source>
        <dbReference type="Proteomes" id="UP000003227"/>
    </source>
</evidence>